<reference evidence="4" key="1">
    <citation type="submission" date="2023-08" db="EMBL/GenBank/DDBJ databases">
        <authorList>
            <person name="Alioto T."/>
            <person name="Alioto T."/>
            <person name="Gomez Garrido J."/>
        </authorList>
    </citation>
    <scope>NUCLEOTIDE SEQUENCE</scope>
</reference>
<evidence type="ECO:0000313" key="5">
    <source>
        <dbReference type="Proteomes" id="UP001162480"/>
    </source>
</evidence>
<dbReference type="Pfam" id="PF10186">
    <property type="entry name" value="ATG14"/>
    <property type="match status" value="1"/>
</dbReference>
<feature type="region of interest" description="Disordered" evidence="3">
    <location>
        <begin position="566"/>
        <end position="586"/>
    </location>
</feature>
<feature type="compositionally biased region" description="Low complexity" evidence="3">
    <location>
        <begin position="640"/>
        <end position="659"/>
    </location>
</feature>
<keyword evidence="5" id="KW-1185">Reference proteome</keyword>
<evidence type="ECO:0000256" key="1">
    <source>
        <dbReference type="ARBA" id="ARBA00023054"/>
    </source>
</evidence>
<dbReference type="GO" id="GO:0035493">
    <property type="term" value="P:SNARE complex assembly"/>
    <property type="evidence" value="ECO:0007669"/>
    <property type="project" value="TreeGrafter"/>
</dbReference>
<dbReference type="GO" id="GO:0000149">
    <property type="term" value="F:SNARE binding"/>
    <property type="evidence" value="ECO:0007669"/>
    <property type="project" value="TreeGrafter"/>
</dbReference>
<gene>
    <name evidence="4" type="ORF">OCTVUL_1B005640</name>
</gene>
<dbReference type="GO" id="GO:0032991">
    <property type="term" value="C:protein-containing complex"/>
    <property type="evidence" value="ECO:0007669"/>
    <property type="project" value="UniProtKB-ARBA"/>
</dbReference>
<organism evidence="4 5">
    <name type="scientific">Octopus vulgaris</name>
    <name type="common">Common octopus</name>
    <dbReference type="NCBI Taxonomy" id="6645"/>
    <lineage>
        <taxon>Eukaryota</taxon>
        <taxon>Metazoa</taxon>
        <taxon>Spiralia</taxon>
        <taxon>Lophotrochozoa</taxon>
        <taxon>Mollusca</taxon>
        <taxon>Cephalopoda</taxon>
        <taxon>Coleoidea</taxon>
        <taxon>Octopodiformes</taxon>
        <taxon>Octopoda</taxon>
        <taxon>Incirrata</taxon>
        <taxon>Octopodidae</taxon>
        <taxon>Octopus</taxon>
    </lineage>
</organism>
<keyword evidence="1 2" id="KW-0175">Coiled coil</keyword>
<dbReference type="GO" id="GO:0000323">
    <property type="term" value="C:lytic vacuole"/>
    <property type="evidence" value="ECO:0007669"/>
    <property type="project" value="TreeGrafter"/>
</dbReference>
<dbReference type="InterPro" id="IPR018791">
    <property type="entry name" value="UV_resistance/autophagy_Atg14"/>
</dbReference>
<feature type="compositionally biased region" description="Polar residues" evidence="3">
    <location>
        <begin position="627"/>
        <end position="639"/>
    </location>
</feature>
<evidence type="ECO:0000256" key="2">
    <source>
        <dbReference type="SAM" id="Coils"/>
    </source>
</evidence>
<feature type="region of interest" description="Disordered" evidence="3">
    <location>
        <begin position="605"/>
        <end position="663"/>
    </location>
</feature>
<proteinExistence type="predicted"/>
<dbReference type="EMBL" id="OX597822">
    <property type="protein sequence ID" value="CAI9728363.1"/>
    <property type="molecule type" value="Genomic_DNA"/>
</dbReference>
<accession>A0AA36FB21</accession>
<dbReference type="PANTHER" id="PTHR15157:SF5">
    <property type="entry name" value="UV RADIATION RESISTANCE-ASSOCIATED GENE PROTEIN"/>
    <property type="match status" value="1"/>
</dbReference>
<sequence length="807" mass="91792">MASDSDCIVSNVFELATQQKRIRHLKSVSLRNLVYKDELGTDNNKLSTFFTLHTDAKSPAFYTSEKISGSLNPTWQAFDLTTKSEEVETSKKSLLVRVWVGHDVFKLFLEWEVFLSCLHLQDTKTMKDGIRFPPNSLVFGMFHHFFVAPTEEELEKCTKFPRDISRSFYQTEHSNLIFSYGHSSLTRINTILRAIRQNKASAKRLRHDIQQQLQASKERNKKLSEKEELLLRVHQLQSEMQWQSANLQSQKEERDSLTNDNHIRKTFLQEQYAAIKVERTELEEKRKNHNSLREHLVKENAQLWIRRKQLITELAEYIYPITEDSNKQFFICDVKLPNAEDIQGHDDTMVAVGLGYTCHMILMLSHILNLPLRYPMEYRGSRSQIQDHIHTKLSERERNFPLYSKGKKDFYFHYGVYLLNKNISQLRWYCGLGTADLRLTLPNLKSLLELRLGVRSEQSSHLSPVPSNLQDYISPSGQMTLIDSATRTAVCEIDELEGVVDTSSKLSPTGTAELAMEATSELPSPMTASNGVQVTEDMFQRTDDSFFQIQRPVTKMFSLSNESFLNNSNCDNDMSEQDRTISSSGDLDCDNSKLTSAWLKKFSPGSYSPSTIRSAGHSPKLPYRHTSGLSSQKLSEPTQSEASVGSNSSTSSRHSSLPQQYSHEDTELCSNFSAASLADSSQNYWTHRPDNSTVESLLKKHTKFNDGGLIASYKIAEIIAKTGSSHMVAEKIIVPVVEAVISEVMNQNPSSLIKALPLSNASKRRRIEELSGHIEDVLIQRLKTIHFSIQIDESTVIDNKVLLMGHI</sequence>
<name>A0AA36FB21_OCTVU</name>
<evidence type="ECO:0000256" key="3">
    <source>
        <dbReference type="SAM" id="MobiDB-lite"/>
    </source>
</evidence>
<dbReference type="AlphaFoldDB" id="A0AA36FB21"/>
<protein>
    <submittedName>
        <fullName evidence="4">UV radiation resistance associated protein-like</fullName>
    </submittedName>
</protein>
<feature type="coiled-coil region" evidence="2">
    <location>
        <begin position="192"/>
        <end position="302"/>
    </location>
</feature>
<evidence type="ECO:0000313" key="4">
    <source>
        <dbReference type="EMBL" id="CAI9728363.1"/>
    </source>
</evidence>
<dbReference type="PANTHER" id="PTHR15157">
    <property type="entry name" value="UV RADIATION RESISTANCE-ASSOCIATED GENE PROTEIN"/>
    <property type="match status" value="1"/>
</dbReference>
<dbReference type="GO" id="GO:0005768">
    <property type="term" value="C:endosome"/>
    <property type="evidence" value="ECO:0007669"/>
    <property type="project" value="TreeGrafter"/>
</dbReference>
<dbReference type="Proteomes" id="UP001162480">
    <property type="component" value="Chromosome 9"/>
</dbReference>